<feature type="transmembrane region" description="Helical" evidence="1">
    <location>
        <begin position="148"/>
        <end position="175"/>
    </location>
</feature>
<dbReference type="Proteomes" id="UP000649739">
    <property type="component" value="Unassembled WGS sequence"/>
</dbReference>
<accession>A0A8J3FAH8</accession>
<organism evidence="2 3">
    <name type="scientific">Pilimelia anulata</name>
    <dbReference type="NCBI Taxonomy" id="53371"/>
    <lineage>
        <taxon>Bacteria</taxon>
        <taxon>Bacillati</taxon>
        <taxon>Actinomycetota</taxon>
        <taxon>Actinomycetes</taxon>
        <taxon>Micromonosporales</taxon>
        <taxon>Micromonosporaceae</taxon>
        <taxon>Pilimelia</taxon>
    </lineage>
</organism>
<keyword evidence="1" id="KW-1133">Transmembrane helix</keyword>
<feature type="transmembrane region" description="Helical" evidence="1">
    <location>
        <begin position="121"/>
        <end position="142"/>
    </location>
</feature>
<evidence type="ECO:0000313" key="3">
    <source>
        <dbReference type="Proteomes" id="UP000649739"/>
    </source>
</evidence>
<reference evidence="2" key="1">
    <citation type="journal article" date="2014" name="Int. J. Syst. Evol. Microbiol.">
        <title>Complete genome sequence of Corynebacterium casei LMG S-19264T (=DSM 44701T), isolated from a smear-ripened cheese.</title>
        <authorList>
            <consortium name="US DOE Joint Genome Institute (JGI-PGF)"/>
            <person name="Walter F."/>
            <person name="Albersmeier A."/>
            <person name="Kalinowski J."/>
            <person name="Ruckert C."/>
        </authorList>
    </citation>
    <scope>NUCLEOTIDE SEQUENCE</scope>
    <source>
        <strain evidence="2">JCM 3090</strain>
    </source>
</reference>
<dbReference type="RefSeq" id="WP_189170691.1">
    <property type="nucleotide sequence ID" value="NZ_BMQB01000006.1"/>
</dbReference>
<proteinExistence type="predicted"/>
<evidence type="ECO:0000256" key="1">
    <source>
        <dbReference type="SAM" id="Phobius"/>
    </source>
</evidence>
<feature type="transmembrane region" description="Helical" evidence="1">
    <location>
        <begin position="187"/>
        <end position="204"/>
    </location>
</feature>
<dbReference type="EMBL" id="BMQB01000006">
    <property type="protein sequence ID" value="GGJ97255.1"/>
    <property type="molecule type" value="Genomic_DNA"/>
</dbReference>
<gene>
    <name evidence="2" type="ORF">GCM10010123_29080</name>
</gene>
<name>A0A8J3FAH8_9ACTN</name>
<reference evidence="2" key="2">
    <citation type="submission" date="2020-09" db="EMBL/GenBank/DDBJ databases">
        <authorList>
            <person name="Sun Q."/>
            <person name="Ohkuma M."/>
        </authorList>
    </citation>
    <scope>NUCLEOTIDE SEQUENCE</scope>
    <source>
        <strain evidence="2">JCM 3090</strain>
    </source>
</reference>
<protein>
    <submittedName>
        <fullName evidence="2">Uncharacterized protein</fullName>
    </submittedName>
</protein>
<keyword evidence="1" id="KW-0812">Transmembrane</keyword>
<sequence>MSQDLWGEYVAATQELDLVQRAAGEAGSAAPDAVRNELDALRDRLVTQRTRLVSAGLTAELAPVPAEAHAAAEAVGADPGRALTALRRAAALADAADALLAPAALAGPAAPAGPGAWQRNLLVYGPFAAVAFVVNLVLYAVGGTPASALALVWMTGMALLAYGLGWLVVGLIAGVGPAVRTLDRTPLVGAAACALPLLFALAGLA</sequence>
<keyword evidence="1" id="KW-0472">Membrane</keyword>
<evidence type="ECO:0000313" key="2">
    <source>
        <dbReference type="EMBL" id="GGJ97255.1"/>
    </source>
</evidence>
<keyword evidence="3" id="KW-1185">Reference proteome</keyword>
<dbReference type="AlphaFoldDB" id="A0A8J3FAH8"/>
<comment type="caution">
    <text evidence="2">The sequence shown here is derived from an EMBL/GenBank/DDBJ whole genome shotgun (WGS) entry which is preliminary data.</text>
</comment>